<dbReference type="GO" id="GO:0015627">
    <property type="term" value="C:type II protein secretion system complex"/>
    <property type="evidence" value="ECO:0007669"/>
    <property type="project" value="TreeGrafter"/>
</dbReference>
<dbReference type="EMBL" id="MLJW01000031">
    <property type="protein sequence ID" value="OIR08558.1"/>
    <property type="molecule type" value="Genomic_DNA"/>
</dbReference>
<dbReference type="GO" id="GO:0009306">
    <property type="term" value="P:protein secretion"/>
    <property type="evidence" value="ECO:0007669"/>
    <property type="project" value="InterPro"/>
</dbReference>
<feature type="region of interest" description="Disordered" evidence="1">
    <location>
        <begin position="166"/>
        <end position="189"/>
    </location>
</feature>
<dbReference type="InterPro" id="IPR050810">
    <property type="entry name" value="Bact_Secretion_Sys_Channel"/>
</dbReference>
<feature type="compositionally biased region" description="Low complexity" evidence="1">
    <location>
        <begin position="233"/>
        <end position="260"/>
    </location>
</feature>
<accession>A0A1J5T8V0</accession>
<dbReference type="PANTHER" id="PTHR30332:SF17">
    <property type="entry name" value="TYPE IV PILIATION SYSTEM PROTEIN DR_0774-RELATED"/>
    <property type="match status" value="1"/>
</dbReference>
<dbReference type="PRINTS" id="PR00811">
    <property type="entry name" value="BCTERIALGSPD"/>
</dbReference>
<feature type="region of interest" description="Disordered" evidence="1">
    <location>
        <begin position="224"/>
        <end position="270"/>
    </location>
</feature>
<evidence type="ECO:0000256" key="1">
    <source>
        <dbReference type="SAM" id="MobiDB-lite"/>
    </source>
</evidence>
<proteinExistence type="predicted"/>
<dbReference type="AlphaFoldDB" id="A0A1J5T8V0"/>
<name>A0A1J5T8V0_9ZZZZ</name>
<dbReference type="InterPro" id="IPR001775">
    <property type="entry name" value="GspD/PilQ"/>
</dbReference>
<feature type="domain" description="Type II/III secretion system secretin-like" evidence="2">
    <location>
        <begin position="399"/>
        <end position="590"/>
    </location>
</feature>
<organism evidence="3">
    <name type="scientific">mine drainage metagenome</name>
    <dbReference type="NCBI Taxonomy" id="410659"/>
    <lineage>
        <taxon>unclassified sequences</taxon>
        <taxon>metagenomes</taxon>
        <taxon>ecological metagenomes</taxon>
    </lineage>
</organism>
<dbReference type="PANTHER" id="PTHR30332">
    <property type="entry name" value="PROBABLE GENERAL SECRETION PATHWAY PROTEIN D"/>
    <property type="match status" value="1"/>
</dbReference>
<dbReference type="PROSITE" id="PS51257">
    <property type="entry name" value="PROKAR_LIPOPROTEIN"/>
    <property type="match status" value="1"/>
</dbReference>
<protein>
    <submittedName>
        <fullName evidence="3">Type II secretion system protein D</fullName>
    </submittedName>
</protein>
<gene>
    <name evidence="3" type="primary">xpsD_3</name>
    <name evidence="3" type="ORF">GALL_93520</name>
</gene>
<dbReference type="InterPro" id="IPR004846">
    <property type="entry name" value="T2SS/T3SS_dom"/>
</dbReference>
<evidence type="ECO:0000313" key="3">
    <source>
        <dbReference type="EMBL" id="OIR08558.1"/>
    </source>
</evidence>
<evidence type="ECO:0000259" key="2">
    <source>
        <dbReference type="Pfam" id="PF00263"/>
    </source>
</evidence>
<dbReference type="Gene3D" id="3.55.50.30">
    <property type="match status" value="1"/>
</dbReference>
<dbReference type="Pfam" id="PF00263">
    <property type="entry name" value="Secretin"/>
    <property type="match status" value="1"/>
</dbReference>
<comment type="caution">
    <text evidence="3">The sequence shown here is derived from an EMBL/GenBank/DDBJ whole genome shotgun (WGS) entry which is preliminary data.</text>
</comment>
<sequence length="620" mass="66383">MRFTHVLLCSACLSLVACSTNPRSFTLSDKHIEQSNAAPITAGSIPQTSTRPVVLPPPKPAAKVETYSVVVTSVPAREILFALARDAKINIDIGPGIEGVVTLNAIDQTLPQILDRISKQIDIRYTIENGNLFVEADKPFLKTYKIDFINMSRTVTSKIFTSSQIGGATGSTTGSTTTGGNTASTAVTSETKNNLMDSLIENVRAIIVDEDRIRYTDRIERRNEMAASAQGTGAASVNSGNAPGSGANNNANSEKNPSGKASGGASGIGNEEIAGKTSTVQQTAKYEPAVNINANKETGVLIVRATARQHKKIQEFIDKVMTTARRQVLIEATIAEVTLNDNYQQGINWSALAQGAKGFQLTQAGTSTLPSNNTGSMFVLKYNNATSMLGNLSSSVSLLDSFGDVKVLSSPKLSVMNNQTATLKVVDNRVYFSILVTPGISSVSGNIPPTYTTTPIPVAVGFTMNVTPEINDSDYVTINVRPTITRIIDYVNDPNPSLAYPCGAGVTNCNVPAISNQVPEIRTREMESIIRVSSGQIAVLGGLMQDEINNQSDGIPLLANIPVFGNLFKNRNDTKTKTELVIFLRPIIIKDASINGDYSAYRDNLPDANFLKPEDEKAKP</sequence>
<reference evidence="3" key="1">
    <citation type="submission" date="2016-10" db="EMBL/GenBank/DDBJ databases">
        <title>Sequence of Gallionella enrichment culture.</title>
        <authorList>
            <person name="Poehlein A."/>
            <person name="Muehling M."/>
            <person name="Daniel R."/>
        </authorList>
    </citation>
    <scope>NUCLEOTIDE SEQUENCE</scope>
</reference>